<proteinExistence type="predicted"/>
<dbReference type="Gene3D" id="3.40.50.720">
    <property type="entry name" value="NAD(P)-binding Rossmann-like Domain"/>
    <property type="match status" value="1"/>
</dbReference>
<keyword evidence="4" id="KW-1185">Reference proteome</keyword>
<reference evidence="3 4" key="1">
    <citation type="journal article" date="2018" name="J. Microbiol.">
        <title>Bacillus spongiae sp. nov., isolated from sponge of Jeju Island.</title>
        <authorList>
            <person name="Lee G.E."/>
            <person name="Im W.T."/>
            <person name="Park J.S."/>
        </authorList>
    </citation>
    <scope>NUCLEOTIDE SEQUENCE [LARGE SCALE GENOMIC DNA]</scope>
    <source>
        <strain evidence="3 4">135PIL107-10</strain>
    </source>
</reference>
<dbReference type="SUPFAM" id="SSF51735">
    <property type="entry name" value="NAD(P)-binding Rossmann-fold domains"/>
    <property type="match status" value="1"/>
</dbReference>
<dbReference type="InterPro" id="IPR051468">
    <property type="entry name" value="Fungal_SecMetab_SDRs"/>
</dbReference>
<comment type="caution">
    <text evidence="3">The sequence shown here is derived from an EMBL/GenBank/DDBJ whole genome shotgun (WGS) entry which is preliminary data.</text>
</comment>
<accession>A0ABU8HGF0</accession>
<organism evidence="3 4">
    <name type="scientific">Bacillus spongiae</name>
    <dbReference type="NCBI Taxonomy" id="2683610"/>
    <lineage>
        <taxon>Bacteria</taxon>
        <taxon>Bacillati</taxon>
        <taxon>Bacillota</taxon>
        <taxon>Bacilli</taxon>
        <taxon>Bacillales</taxon>
        <taxon>Bacillaceae</taxon>
        <taxon>Bacillus</taxon>
    </lineage>
</organism>
<dbReference type="InterPro" id="IPR036291">
    <property type="entry name" value="NAD(P)-bd_dom_sf"/>
</dbReference>
<dbReference type="PANTHER" id="PTHR43544:SF7">
    <property type="entry name" value="NADB-LER2"/>
    <property type="match status" value="1"/>
</dbReference>
<dbReference type="PANTHER" id="PTHR43544">
    <property type="entry name" value="SHORT-CHAIN DEHYDROGENASE/REDUCTASE"/>
    <property type="match status" value="1"/>
</dbReference>
<keyword evidence="2" id="KW-0560">Oxidoreductase</keyword>
<sequence length="234" mass="26143">MNVLITGGNRGLGLELVREFNKNGHTVFPVVRSKESLVFLTEEFTVRCHPILADLSKDESIEEINFQISAYVNCIDLVINNAGIPGKTYEIEKIDTKELMDLYNIHCLGVVRTVQATITYLRKATNPHIINLSSRLGSLSKVSSGQFEKGKFSYSYRIAKAAQNMLTLCLDQELRDIPISVTAIHPGKLQTSSGAYDADMSPEDAAIRIYNWLLKSKQDISGKFIEPLVAEMSW</sequence>
<evidence type="ECO:0000256" key="1">
    <source>
        <dbReference type="ARBA" id="ARBA00022857"/>
    </source>
</evidence>
<protein>
    <submittedName>
        <fullName evidence="3">SDR family NAD(P)-dependent oxidoreductase</fullName>
    </submittedName>
</protein>
<dbReference type="Proteomes" id="UP001312865">
    <property type="component" value="Unassembled WGS sequence"/>
</dbReference>
<dbReference type="PRINTS" id="PR00081">
    <property type="entry name" value="GDHRDH"/>
</dbReference>
<dbReference type="EMBL" id="JBBAXC010000013">
    <property type="protein sequence ID" value="MEI5908430.1"/>
    <property type="molecule type" value="Genomic_DNA"/>
</dbReference>
<evidence type="ECO:0000313" key="3">
    <source>
        <dbReference type="EMBL" id="MEI5908430.1"/>
    </source>
</evidence>
<evidence type="ECO:0000313" key="4">
    <source>
        <dbReference type="Proteomes" id="UP001312865"/>
    </source>
</evidence>
<gene>
    <name evidence="3" type="ORF">WAK64_15375</name>
</gene>
<keyword evidence="1" id="KW-0521">NADP</keyword>
<dbReference type="InterPro" id="IPR002347">
    <property type="entry name" value="SDR_fam"/>
</dbReference>
<dbReference type="RefSeq" id="WP_336587881.1">
    <property type="nucleotide sequence ID" value="NZ_JBBAXC010000013.1"/>
</dbReference>
<evidence type="ECO:0000256" key="2">
    <source>
        <dbReference type="ARBA" id="ARBA00023002"/>
    </source>
</evidence>
<name>A0ABU8HGF0_9BACI</name>
<dbReference type="Pfam" id="PF00106">
    <property type="entry name" value="adh_short"/>
    <property type="match status" value="1"/>
</dbReference>